<keyword evidence="2" id="KW-0472">Membrane</keyword>
<evidence type="ECO:0000313" key="8">
    <source>
        <dbReference type="EMBL" id="GGY87498.1"/>
    </source>
</evidence>
<dbReference type="Proteomes" id="UP000294359">
    <property type="component" value="Chromosome"/>
</dbReference>
<dbReference type="PROSITE" id="PS50887">
    <property type="entry name" value="GGDEF"/>
    <property type="match status" value="1"/>
</dbReference>
<dbReference type="SUPFAM" id="SSF158472">
    <property type="entry name" value="HAMP domain-like"/>
    <property type="match status" value="1"/>
</dbReference>
<dbReference type="InterPro" id="IPR000700">
    <property type="entry name" value="PAS-assoc_C"/>
</dbReference>
<comment type="catalytic activity">
    <reaction evidence="1">
        <text>3',3'-c-di-GMP + H2O = 5'-phosphoguanylyl(3'-&gt;5')guanosine + H(+)</text>
        <dbReference type="Rhea" id="RHEA:24902"/>
        <dbReference type="ChEBI" id="CHEBI:15377"/>
        <dbReference type="ChEBI" id="CHEBI:15378"/>
        <dbReference type="ChEBI" id="CHEBI:58754"/>
        <dbReference type="ChEBI" id="CHEBI:58805"/>
        <dbReference type="EC" id="3.1.4.52"/>
    </reaction>
    <physiologicalReaction direction="left-to-right" evidence="1">
        <dbReference type="Rhea" id="RHEA:24903"/>
    </physiologicalReaction>
</comment>
<feature type="domain" description="HAMP" evidence="6">
    <location>
        <begin position="181"/>
        <end position="233"/>
    </location>
</feature>
<dbReference type="Gene3D" id="3.20.20.450">
    <property type="entry name" value="EAL domain"/>
    <property type="match status" value="1"/>
</dbReference>
<reference evidence="8" key="1">
    <citation type="journal article" date="2014" name="Int. J. Syst. Evol. Microbiol.">
        <title>Complete genome sequence of Corynebacterium casei LMG S-19264T (=DSM 44701T), isolated from a smear-ripened cheese.</title>
        <authorList>
            <consortium name="US DOE Joint Genome Institute (JGI-PGF)"/>
            <person name="Walter F."/>
            <person name="Albersmeier A."/>
            <person name="Kalinowski J."/>
            <person name="Ruckert C."/>
        </authorList>
    </citation>
    <scope>NUCLEOTIDE SEQUENCE</scope>
    <source>
        <strain evidence="8">KCTC 12344</strain>
    </source>
</reference>
<dbReference type="Pfam" id="PF00990">
    <property type="entry name" value="GGDEF"/>
    <property type="match status" value="1"/>
</dbReference>
<feature type="domain" description="PAS" evidence="3">
    <location>
        <begin position="238"/>
        <end position="311"/>
    </location>
</feature>
<dbReference type="Pfam" id="PF00563">
    <property type="entry name" value="EAL"/>
    <property type="match status" value="1"/>
</dbReference>
<dbReference type="GO" id="GO:0071732">
    <property type="term" value="P:cellular response to nitric oxide"/>
    <property type="evidence" value="ECO:0007669"/>
    <property type="project" value="UniProtKB-ARBA"/>
</dbReference>
<dbReference type="SUPFAM" id="SSF55073">
    <property type="entry name" value="Nucleotide cyclase"/>
    <property type="match status" value="1"/>
</dbReference>
<evidence type="ECO:0000259" key="7">
    <source>
        <dbReference type="PROSITE" id="PS50887"/>
    </source>
</evidence>
<dbReference type="OrthoDB" id="9813903at2"/>
<dbReference type="PROSITE" id="PS50883">
    <property type="entry name" value="EAL"/>
    <property type="match status" value="1"/>
</dbReference>
<dbReference type="GO" id="GO:0007165">
    <property type="term" value="P:signal transduction"/>
    <property type="evidence" value="ECO:0007669"/>
    <property type="project" value="InterPro"/>
</dbReference>
<evidence type="ECO:0000259" key="3">
    <source>
        <dbReference type="PROSITE" id="PS50112"/>
    </source>
</evidence>
<name>A0A4P7BLC1_9BURK</name>
<feature type="transmembrane region" description="Helical" evidence="2">
    <location>
        <begin position="20"/>
        <end position="45"/>
    </location>
</feature>
<evidence type="ECO:0000313" key="10">
    <source>
        <dbReference type="Proteomes" id="UP000294359"/>
    </source>
</evidence>
<dbReference type="SMART" id="SM00091">
    <property type="entry name" value="PAS"/>
    <property type="match status" value="2"/>
</dbReference>
<dbReference type="InterPro" id="IPR001610">
    <property type="entry name" value="PAC"/>
</dbReference>
<dbReference type="InterPro" id="IPR000014">
    <property type="entry name" value="PAS"/>
</dbReference>
<dbReference type="CDD" id="cd00130">
    <property type="entry name" value="PAS"/>
    <property type="match status" value="2"/>
</dbReference>
<dbReference type="SMART" id="SM00086">
    <property type="entry name" value="PAC"/>
    <property type="match status" value="2"/>
</dbReference>
<dbReference type="InterPro" id="IPR052155">
    <property type="entry name" value="Biofilm_reg_signaling"/>
</dbReference>
<dbReference type="Proteomes" id="UP000619512">
    <property type="component" value="Unassembled WGS sequence"/>
</dbReference>
<evidence type="ECO:0000259" key="4">
    <source>
        <dbReference type="PROSITE" id="PS50113"/>
    </source>
</evidence>
<gene>
    <name evidence="9" type="ORF">E1742_25520</name>
    <name evidence="8" type="ORF">GCM10007388_21030</name>
</gene>
<evidence type="ECO:0000313" key="11">
    <source>
        <dbReference type="Proteomes" id="UP000619512"/>
    </source>
</evidence>
<dbReference type="PROSITE" id="PS50885">
    <property type="entry name" value="HAMP"/>
    <property type="match status" value="1"/>
</dbReference>
<evidence type="ECO:0000259" key="5">
    <source>
        <dbReference type="PROSITE" id="PS50883"/>
    </source>
</evidence>
<sequence length="916" mass="102397">MTNSHPRGLRARLSALYGSSIYGSLLVVVLVGLVIPAIVGSYLLIGVREHQAARTALNEALQRNADILALGMQESLWNMNSDSAQLLAESVMRDSAVVQVAVTGQGNTPFIHLTSPARPLGSVVRAERDVTVRGERIGRILVEMDDARSRQELRGKQRSYIFLLATQLAVSLVLIILLLNRRVIQPLRKLMRFSYRLSQGDFDTRLDVRGSDELGRLASQLEQTRAAIRRLFEDVRQREERFRTIVTQVPGAVFRYRPDGPIEFVSDAIEDISGYTAAQLMRGTTHAWVNLITPEDRRAQRQAVKDAIAENRPYESEYRIVDTTGTQRWVQEVGQPQIPADGATPWVDGILSDISERKDNEMRIEALLAEQSAILDNVMFGVSFVRQRRIMSVNRRCEELFGYGPGEMVGQSTEIFFPTDAAFETAGARQYSTLGQGGYFSEERQYRRRDGSLFWCLVSGCALDRNRPNEGSIWVYADITERKEAAQKLDHMAHHDPLTQLPNRALFNDRLQHAIDRAARAGDALALLFIDLDRFKTVNDTLGHHIGDELLTQVARALAGKLREGDTLARLGGDEFVVLLEDVEGQYGATLVAAKLVAMFEQPFLVAGHELFVTCSVGVSLYPNDAADLNMLIRNADVAMYQAKARGRNGYCFYAPEMSGEGVARLQLETYLRRSIEKNEIFLHYQPQVEIDTGRLIGVEALVRWNHPQLGLVPPARFIPLAEDTGFINQLGQWVLYEACRQMVRWQEAGLTVPKIAVNLSVRQFERGTIGDMVRGILRETGLAPQRLQLEVTESVIMNTGDALAFINDLHAIGVSLAIDDFGTGYSSLAYLKQMPVQTLKIDRSFIKDISTDVNDEAIAIAIIQLGKSMNLSVIAEGVETDQQAAFLRRHGCNHAQGYLYSRPVAPDELLLRWND</sequence>
<dbReference type="CDD" id="cd01948">
    <property type="entry name" value="EAL"/>
    <property type="match status" value="1"/>
</dbReference>
<dbReference type="Gene3D" id="6.10.340.10">
    <property type="match status" value="1"/>
</dbReference>
<dbReference type="SMART" id="SM00304">
    <property type="entry name" value="HAMP"/>
    <property type="match status" value="1"/>
</dbReference>
<dbReference type="FunFam" id="3.20.20.450:FF:000001">
    <property type="entry name" value="Cyclic di-GMP phosphodiesterase yahA"/>
    <property type="match status" value="1"/>
</dbReference>
<dbReference type="Pfam" id="PF13426">
    <property type="entry name" value="PAS_9"/>
    <property type="match status" value="1"/>
</dbReference>
<feature type="domain" description="PAC" evidence="4">
    <location>
        <begin position="314"/>
        <end position="366"/>
    </location>
</feature>
<dbReference type="FunFam" id="3.30.70.270:FF:000001">
    <property type="entry name" value="Diguanylate cyclase domain protein"/>
    <property type="match status" value="1"/>
</dbReference>
<feature type="transmembrane region" description="Helical" evidence="2">
    <location>
        <begin position="160"/>
        <end position="179"/>
    </location>
</feature>
<dbReference type="RefSeq" id="WP_134387815.1">
    <property type="nucleotide sequence ID" value="NZ_BMWW01000003.1"/>
</dbReference>
<dbReference type="PANTHER" id="PTHR44757">
    <property type="entry name" value="DIGUANYLATE CYCLASE DGCP"/>
    <property type="match status" value="1"/>
</dbReference>
<dbReference type="SMART" id="SM00052">
    <property type="entry name" value="EAL"/>
    <property type="match status" value="1"/>
</dbReference>
<dbReference type="PANTHER" id="PTHR44757:SF2">
    <property type="entry name" value="BIOFILM ARCHITECTURE MAINTENANCE PROTEIN MBAA"/>
    <property type="match status" value="1"/>
</dbReference>
<feature type="domain" description="PAC" evidence="4">
    <location>
        <begin position="440"/>
        <end position="491"/>
    </location>
</feature>
<dbReference type="InterPro" id="IPR035919">
    <property type="entry name" value="EAL_sf"/>
</dbReference>
<dbReference type="NCBIfam" id="TIGR00229">
    <property type="entry name" value="sensory_box"/>
    <property type="match status" value="2"/>
</dbReference>
<feature type="domain" description="EAL" evidence="5">
    <location>
        <begin position="665"/>
        <end position="916"/>
    </location>
</feature>
<dbReference type="AlphaFoldDB" id="A0A4P7BLC1"/>
<dbReference type="PROSITE" id="PS50112">
    <property type="entry name" value="PAS"/>
    <property type="match status" value="2"/>
</dbReference>
<evidence type="ECO:0000256" key="2">
    <source>
        <dbReference type="SAM" id="Phobius"/>
    </source>
</evidence>
<proteinExistence type="predicted"/>
<keyword evidence="2" id="KW-0812">Transmembrane</keyword>
<dbReference type="EMBL" id="CP038026">
    <property type="protein sequence ID" value="QBQ39122.1"/>
    <property type="molecule type" value="Genomic_DNA"/>
</dbReference>
<protein>
    <submittedName>
        <fullName evidence="9">EAL domain-containing protein</fullName>
    </submittedName>
</protein>
<evidence type="ECO:0000256" key="1">
    <source>
        <dbReference type="ARBA" id="ARBA00051114"/>
    </source>
</evidence>
<dbReference type="GO" id="GO:0071111">
    <property type="term" value="F:cyclic-guanylate-specific phosphodiesterase activity"/>
    <property type="evidence" value="ECO:0007669"/>
    <property type="project" value="UniProtKB-EC"/>
</dbReference>
<dbReference type="InterPro" id="IPR003660">
    <property type="entry name" value="HAMP_dom"/>
</dbReference>
<dbReference type="NCBIfam" id="TIGR00254">
    <property type="entry name" value="GGDEF"/>
    <property type="match status" value="1"/>
</dbReference>
<dbReference type="InterPro" id="IPR013655">
    <property type="entry name" value="PAS_fold_3"/>
</dbReference>
<dbReference type="InterPro" id="IPR029787">
    <property type="entry name" value="Nucleotide_cyclase"/>
</dbReference>
<dbReference type="EMBL" id="BMWW01000003">
    <property type="protein sequence ID" value="GGY87498.1"/>
    <property type="molecule type" value="Genomic_DNA"/>
</dbReference>
<dbReference type="Gene3D" id="3.30.70.270">
    <property type="match status" value="1"/>
</dbReference>
<evidence type="ECO:0000259" key="6">
    <source>
        <dbReference type="PROSITE" id="PS50885"/>
    </source>
</evidence>
<keyword evidence="10" id="KW-1185">Reference proteome</keyword>
<dbReference type="GO" id="GO:0016020">
    <property type="term" value="C:membrane"/>
    <property type="evidence" value="ECO:0007669"/>
    <property type="project" value="InterPro"/>
</dbReference>
<dbReference type="CDD" id="cd01949">
    <property type="entry name" value="GGDEF"/>
    <property type="match status" value="1"/>
</dbReference>
<organism evidence="8 11">
    <name type="scientific">Pseudoduganella plicata</name>
    <dbReference type="NCBI Taxonomy" id="321984"/>
    <lineage>
        <taxon>Bacteria</taxon>
        <taxon>Pseudomonadati</taxon>
        <taxon>Pseudomonadota</taxon>
        <taxon>Betaproteobacteria</taxon>
        <taxon>Burkholderiales</taxon>
        <taxon>Oxalobacteraceae</taxon>
        <taxon>Telluria group</taxon>
        <taxon>Pseudoduganella</taxon>
    </lineage>
</organism>
<dbReference type="Pfam" id="PF08447">
    <property type="entry name" value="PAS_3"/>
    <property type="match status" value="1"/>
</dbReference>
<keyword evidence="2" id="KW-1133">Transmembrane helix</keyword>
<evidence type="ECO:0000313" key="9">
    <source>
        <dbReference type="EMBL" id="QBQ39122.1"/>
    </source>
</evidence>
<feature type="domain" description="GGDEF" evidence="7">
    <location>
        <begin position="523"/>
        <end position="656"/>
    </location>
</feature>
<accession>A0A4P7BLC1</accession>
<dbReference type="CDD" id="cd06225">
    <property type="entry name" value="HAMP"/>
    <property type="match status" value="1"/>
</dbReference>
<dbReference type="Pfam" id="PF00672">
    <property type="entry name" value="HAMP"/>
    <property type="match status" value="1"/>
</dbReference>
<reference evidence="9 10" key="2">
    <citation type="submission" date="2019-03" db="EMBL/GenBank/DDBJ databases">
        <title>Draft Genome Sequences of Six Type Strains of the Genus Massilia.</title>
        <authorList>
            <person name="Miess H."/>
            <person name="Frediansyhah A."/>
            <person name="Gross H."/>
        </authorList>
    </citation>
    <scope>NUCLEOTIDE SEQUENCE [LARGE SCALE GENOMIC DNA]</scope>
    <source>
        <strain evidence="9 10">DSM 17505</strain>
    </source>
</reference>
<dbReference type="InterPro" id="IPR043128">
    <property type="entry name" value="Rev_trsase/Diguanyl_cyclase"/>
</dbReference>
<reference evidence="8" key="3">
    <citation type="submission" date="2022-12" db="EMBL/GenBank/DDBJ databases">
        <authorList>
            <person name="Sun Q."/>
            <person name="Kim S."/>
        </authorList>
    </citation>
    <scope>NUCLEOTIDE SEQUENCE</scope>
    <source>
        <strain evidence="8">KCTC 12344</strain>
    </source>
</reference>
<dbReference type="Gene3D" id="3.30.450.20">
    <property type="entry name" value="PAS domain"/>
    <property type="match status" value="2"/>
</dbReference>
<dbReference type="SMART" id="SM00267">
    <property type="entry name" value="GGDEF"/>
    <property type="match status" value="1"/>
</dbReference>
<dbReference type="InterPro" id="IPR001633">
    <property type="entry name" value="EAL_dom"/>
</dbReference>
<feature type="domain" description="PAS" evidence="3">
    <location>
        <begin position="389"/>
        <end position="420"/>
    </location>
</feature>
<dbReference type="InterPro" id="IPR035965">
    <property type="entry name" value="PAS-like_dom_sf"/>
</dbReference>
<dbReference type="SUPFAM" id="SSF141868">
    <property type="entry name" value="EAL domain-like"/>
    <property type="match status" value="1"/>
</dbReference>
<dbReference type="InterPro" id="IPR000160">
    <property type="entry name" value="GGDEF_dom"/>
</dbReference>
<dbReference type="SUPFAM" id="SSF55785">
    <property type="entry name" value="PYP-like sensor domain (PAS domain)"/>
    <property type="match status" value="2"/>
</dbReference>
<dbReference type="PROSITE" id="PS50113">
    <property type="entry name" value="PAC"/>
    <property type="match status" value="2"/>
</dbReference>